<dbReference type="InterPro" id="IPR001173">
    <property type="entry name" value="Glyco_trans_2-like"/>
</dbReference>
<dbReference type="SUPFAM" id="SSF53448">
    <property type="entry name" value="Nucleotide-diphospho-sugar transferases"/>
    <property type="match status" value="1"/>
</dbReference>
<keyword evidence="1" id="KW-0812">Transmembrane</keyword>
<keyword evidence="1" id="KW-0472">Membrane</keyword>
<dbReference type="PANTHER" id="PTHR16779:SF1">
    <property type="entry name" value="BETA-1,4-MANNOSYLTRANSFERASE EGH"/>
    <property type="match status" value="1"/>
</dbReference>
<feature type="transmembrane region" description="Helical" evidence="1">
    <location>
        <begin position="49"/>
        <end position="68"/>
    </location>
</feature>
<dbReference type="AlphaFoldDB" id="A0A553P6Y8"/>
<dbReference type="PANTHER" id="PTHR16779">
    <property type="entry name" value="BETA-1,4-MANNOSYLTRANSFERASE EGH"/>
    <property type="match status" value="1"/>
</dbReference>
<dbReference type="STRING" id="6832.A0A553P6Y8"/>
<keyword evidence="4" id="KW-1185">Reference proteome</keyword>
<feature type="domain" description="Glycosyltransferase 2-like" evidence="2">
    <location>
        <begin position="189"/>
        <end position="382"/>
    </location>
</feature>
<feature type="transmembrane region" description="Helical" evidence="1">
    <location>
        <begin position="12"/>
        <end position="29"/>
    </location>
</feature>
<dbReference type="Proteomes" id="UP000318571">
    <property type="component" value="Chromosome 3"/>
</dbReference>
<evidence type="ECO:0000313" key="3">
    <source>
        <dbReference type="EMBL" id="TRY73453.1"/>
    </source>
</evidence>
<keyword evidence="1" id="KW-1133">Transmembrane helix</keyword>
<dbReference type="OMA" id="CIENIAV"/>
<evidence type="ECO:0000256" key="1">
    <source>
        <dbReference type="SAM" id="Phobius"/>
    </source>
</evidence>
<dbReference type="EMBL" id="VCGU01000007">
    <property type="protein sequence ID" value="TRY73453.1"/>
    <property type="molecule type" value="Genomic_DNA"/>
</dbReference>
<comment type="caution">
    <text evidence="3">The sequence shown here is derived from an EMBL/GenBank/DDBJ whole genome shotgun (WGS) entry which is preliminary data.</text>
</comment>
<dbReference type="GO" id="GO:0019187">
    <property type="term" value="F:beta-1,4-mannosyltransferase activity"/>
    <property type="evidence" value="ECO:0007669"/>
    <property type="project" value="InterPro"/>
</dbReference>
<reference evidence="3 4" key="1">
    <citation type="journal article" date="2018" name="Nat. Ecol. Evol.">
        <title>Genomic signatures of mitonuclear coevolution across populations of Tigriopus californicus.</title>
        <authorList>
            <person name="Barreto F.S."/>
            <person name="Watson E.T."/>
            <person name="Lima T.G."/>
            <person name="Willett C.S."/>
            <person name="Edmands S."/>
            <person name="Li W."/>
            <person name="Burton R.S."/>
        </authorList>
    </citation>
    <scope>NUCLEOTIDE SEQUENCE [LARGE SCALE GENOMIC DNA]</scope>
    <source>
        <strain evidence="3 4">San Diego</strain>
    </source>
</reference>
<feature type="transmembrane region" description="Helical" evidence="1">
    <location>
        <begin position="344"/>
        <end position="369"/>
    </location>
</feature>
<proteinExistence type="predicted"/>
<organism evidence="3 4">
    <name type="scientific">Tigriopus californicus</name>
    <name type="common">Marine copepod</name>
    <dbReference type="NCBI Taxonomy" id="6832"/>
    <lineage>
        <taxon>Eukaryota</taxon>
        <taxon>Metazoa</taxon>
        <taxon>Ecdysozoa</taxon>
        <taxon>Arthropoda</taxon>
        <taxon>Crustacea</taxon>
        <taxon>Multicrustacea</taxon>
        <taxon>Hexanauplia</taxon>
        <taxon>Copepoda</taxon>
        <taxon>Harpacticoida</taxon>
        <taxon>Harpacticidae</taxon>
        <taxon>Tigriopus</taxon>
    </lineage>
</organism>
<name>A0A553P6Y8_TIGCA</name>
<feature type="transmembrane region" description="Helical" evidence="1">
    <location>
        <begin position="389"/>
        <end position="411"/>
    </location>
</feature>
<dbReference type="Pfam" id="PF13632">
    <property type="entry name" value="Glyco_trans_2_3"/>
    <property type="match status" value="1"/>
</dbReference>
<dbReference type="InterPro" id="IPR027389">
    <property type="entry name" value="B_mannosylTrfase_Bre-3/Egh"/>
</dbReference>
<evidence type="ECO:0000259" key="2">
    <source>
        <dbReference type="Pfam" id="PF13632"/>
    </source>
</evidence>
<protein>
    <recommendedName>
        <fullName evidence="2">Glycosyltransferase 2-like domain-containing protein</fullName>
    </recommendedName>
</protein>
<dbReference type="InterPro" id="IPR029044">
    <property type="entry name" value="Nucleotide-diphossugar_trans"/>
</dbReference>
<accession>A0A553P6Y8</accession>
<dbReference type="GO" id="GO:0005737">
    <property type="term" value="C:cytoplasm"/>
    <property type="evidence" value="ECO:0007669"/>
    <property type="project" value="TreeGrafter"/>
</dbReference>
<dbReference type="OrthoDB" id="3971593at2759"/>
<gene>
    <name evidence="3" type="ORF">TCAL_07901</name>
</gene>
<feature type="transmembrane region" description="Helical" evidence="1">
    <location>
        <begin position="423"/>
        <end position="443"/>
    </location>
</feature>
<sequence>MPEVLLGPAFRHALFVFIFLFWILLFGYFAGSIRFQETFVDTVNPWTEYGVLATCFNVVLRLMAFLAVPQTLFNFMGFIKYPSFPEKIVLKSSPLLAPFVCVRVVTRGLYPNLVKETVRRNLETLSNVGVENYVVQVVTDIKINLNETKRLQEILVPSSYTTKSGALNKSRALQYCLEDDVNILGDDDWIIHLDEETLLTESSVKGILNFINEGKHDFGQGLITYASTPVHFRSWWKSFQNRICTVADSFRVADDLGKIRFQFKTFHAPIFGWKGSYVVTKLGAERKITFDNGPEGSKAEDAFFAMLAMDAGLTFDFIEGEMHEKSPFTFSDFFKQRKRWMQGIYMVVASPLITWATKGLLAMSLVSWLTLPLSTLANLVLVNYYPFSMGVVLDFLLGLVGAIGFFMYGFGYVRQHPIQRYSWIRLLLVVPEIVISSGVSIIAENCAVCTMWVGDWYDFYIVDKELEEFEEIEESQVKPQGRLIETV</sequence>
<evidence type="ECO:0000313" key="4">
    <source>
        <dbReference type="Proteomes" id="UP000318571"/>
    </source>
</evidence>